<feature type="active site" description="Nucleophile" evidence="9">
    <location>
        <position position="398"/>
    </location>
</feature>
<comment type="catalytic activity">
    <reaction evidence="8 11">
        <text>an N-terminal (5-L-glutamyl)-[peptide] + an alpha-amino acid = 5-L-glutamyl amino acid + an N-terminal L-alpha-aminoacyl-[peptide]</text>
        <dbReference type="Rhea" id="RHEA:23904"/>
        <dbReference type="Rhea" id="RHEA-COMP:9780"/>
        <dbReference type="Rhea" id="RHEA-COMP:9795"/>
        <dbReference type="ChEBI" id="CHEBI:77644"/>
        <dbReference type="ChEBI" id="CHEBI:78597"/>
        <dbReference type="ChEBI" id="CHEBI:78599"/>
        <dbReference type="ChEBI" id="CHEBI:78608"/>
        <dbReference type="EC" id="2.3.2.2"/>
    </reaction>
</comment>
<keyword evidence="14" id="KW-1185">Reference proteome</keyword>
<evidence type="ECO:0000256" key="7">
    <source>
        <dbReference type="ARBA" id="ARBA00023315"/>
    </source>
</evidence>
<comment type="similarity">
    <text evidence="3 11">Belongs to the gamma-glutamyltransferase family.</text>
</comment>
<evidence type="ECO:0000313" key="14">
    <source>
        <dbReference type="Proteomes" id="UP000298325"/>
    </source>
</evidence>
<dbReference type="PANTHER" id="PTHR43199:SF1">
    <property type="entry name" value="GLUTATHIONE HYDROLASE PROENZYME"/>
    <property type="match status" value="1"/>
</dbReference>
<dbReference type="InterPro" id="IPR051792">
    <property type="entry name" value="GGT_bact"/>
</dbReference>
<dbReference type="Pfam" id="PF01019">
    <property type="entry name" value="G_glu_transpept"/>
    <property type="match status" value="1"/>
</dbReference>
<dbReference type="UniPathway" id="UPA00204"/>
<keyword evidence="6 11" id="KW-0865">Zymogen</keyword>
<dbReference type="GO" id="GO:0006750">
    <property type="term" value="P:glutathione biosynthetic process"/>
    <property type="evidence" value="ECO:0007669"/>
    <property type="project" value="UniProtKB-KW"/>
</dbReference>
<evidence type="ECO:0000256" key="3">
    <source>
        <dbReference type="ARBA" id="ARBA00009381"/>
    </source>
</evidence>
<dbReference type="NCBIfam" id="TIGR00066">
    <property type="entry name" value="g_glut_trans"/>
    <property type="match status" value="1"/>
</dbReference>
<dbReference type="GO" id="GO:0006751">
    <property type="term" value="P:glutathione catabolic process"/>
    <property type="evidence" value="ECO:0007669"/>
    <property type="project" value="UniProtKB-UniRule"/>
</dbReference>
<keyword evidence="7 11" id="KW-0012">Acyltransferase</keyword>
<evidence type="ECO:0000256" key="11">
    <source>
        <dbReference type="RuleBase" id="RU368036"/>
    </source>
</evidence>
<gene>
    <name evidence="13" type="primary">ggt</name>
    <name evidence="13" type="ORF">E5Q11_05170</name>
</gene>
<dbReference type="PROSITE" id="PS00462">
    <property type="entry name" value="G_GLU_TRANSPEPTIDASE"/>
    <property type="match status" value="1"/>
</dbReference>
<dbReference type="InterPro" id="IPR000101">
    <property type="entry name" value="GGT_peptidase"/>
</dbReference>
<dbReference type="SUPFAM" id="SSF56235">
    <property type="entry name" value="N-terminal nucleophile aminohydrolases (Ntn hydrolases)"/>
    <property type="match status" value="1"/>
</dbReference>
<comment type="catalytic activity">
    <reaction evidence="2 11">
        <text>glutathione + H2O = L-cysteinylglycine + L-glutamate</text>
        <dbReference type="Rhea" id="RHEA:28807"/>
        <dbReference type="ChEBI" id="CHEBI:15377"/>
        <dbReference type="ChEBI" id="CHEBI:29985"/>
        <dbReference type="ChEBI" id="CHEBI:57925"/>
        <dbReference type="ChEBI" id="CHEBI:61694"/>
        <dbReference type="EC" id="3.4.19.13"/>
    </reaction>
</comment>
<feature type="binding site" evidence="10">
    <location>
        <position position="440"/>
    </location>
    <ligand>
        <name>L-glutamate</name>
        <dbReference type="ChEBI" id="CHEBI:29985"/>
    </ligand>
</feature>
<keyword evidence="5 11" id="KW-0378">Hydrolase</keyword>
<dbReference type="EC" id="3.4.19.13" evidence="11"/>
<feature type="region of interest" description="Disordered" evidence="12">
    <location>
        <begin position="567"/>
        <end position="587"/>
    </location>
</feature>
<dbReference type="InterPro" id="IPR055262">
    <property type="entry name" value="GGT_CS"/>
</dbReference>
<comment type="PTM">
    <text evidence="11">Cleaved by autocatalysis into a large and a small subunit.</text>
</comment>
<dbReference type="Proteomes" id="UP000298325">
    <property type="component" value="Unassembled WGS sequence"/>
</dbReference>
<comment type="catalytic activity">
    <reaction evidence="1 11">
        <text>an S-substituted glutathione + H2O = an S-substituted L-cysteinylglycine + L-glutamate</text>
        <dbReference type="Rhea" id="RHEA:59468"/>
        <dbReference type="ChEBI" id="CHEBI:15377"/>
        <dbReference type="ChEBI" id="CHEBI:29985"/>
        <dbReference type="ChEBI" id="CHEBI:90779"/>
        <dbReference type="ChEBI" id="CHEBI:143103"/>
        <dbReference type="EC" id="3.4.19.13"/>
    </reaction>
</comment>
<dbReference type="OrthoDB" id="5297205at2"/>
<dbReference type="InterPro" id="IPR043138">
    <property type="entry name" value="GGT_lsub"/>
</dbReference>
<dbReference type="Gene3D" id="1.10.246.130">
    <property type="match status" value="1"/>
</dbReference>
<evidence type="ECO:0000256" key="5">
    <source>
        <dbReference type="ARBA" id="ARBA00022801"/>
    </source>
</evidence>
<dbReference type="RefSeq" id="WP_135802294.1">
    <property type="nucleotide sequence ID" value="NZ_SRPF01000001.1"/>
</dbReference>
<sequence>MDRRHPRVTPRKALTGRSKAAKFIAGTVLLISSALAGAQAILEGERFHPVTSNQGMVVTSHTLATEVALEVLKDGGNAIDAAVTAGFALAVTQPRSGNIGGGGFMLYAPGDGGEVEAIDYREKAPAAATETMFQDDSGEVVQNRSRFTHKAAGVPGTVAGLAMALERHGTLTLEQALGPAIKLARDGFVVPSRFTEGLEQARDRLTRWPATLDTFYKEDGSAWQPGERFVQPDLANTLERIANRGIRDFYEGETAELIVAEMQRNDGLITLDDLRNYQPAVREPIHGTYRDHDIYSMSPPSSGGTHIVQILNILEGYDMAAMGHNSAAAIHHMAEAMKLAYADRANFLGDTDFVDVPLTGLTSKDYAEELRGGINSRRARPSAKIQEGTPGAYESPETTHFSIVDRWGNAVSNTYTINFSYGSGITVAGAGFLLNNEMDDFSAKPGEPNAYGLIGGEANKIAPEKRMLSSMSPTIVRRNGQNYLVTGSPGGSRIITTTLQVLMNVIDHGMNIQSAVSVPRIHHQWLPDEIRIEQGISPDTVQKLESMGHKVIPGSAMGAIQSILINDEGTRHGGADPRRSTSSAMGY</sequence>
<evidence type="ECO:0000256" key="12">
    <source>
        <dbReference type="SAM" id="MobiDB-lite"/>
    </source>
</evidence>
<feature type="binding site" evidence="10">
    <location>
        <position position="491"/>
    </location>
    <ligand>
        <name>L-glutamate</name>
        <dbReference type="ChEBI" id="CHEBI:29985"/>
    </ligand>
</feature>
<evidence type="ECO:0000313" key="13">
    <source>
        <dbReference type="EMBL" id="TGN41908.1"/>
    </source>
</evidence>
<comment type="subunit">
    <text evidence="11">This enzyme consists of two polypeptide chains, which are synthesized in precursor form from a single polypeptide.</text>
</comment>
<feature type="binding site" evidence="10">
    <location>
        <begin position="416"/>
        <end position="418"/>
    </location>
    <ligand>
        <name>L-glutamate</name>
        <dbReference type="ChEBI" id="CHEBI:29985"/>
    </ligand>
</feature>
<dbReference type="EMBL" id="SRPF01000001">
    <property type="protein sequence ID" value="TGN41908.1"/>
    <property type="molecule type" value="Genomic_DNA"/>
</dbReference>
<organism evidence="13 14">
    <name type="scientific">Marinobacter confluentis</name>
    <dbReference type="NCBI Taxonomy" id="1697557"/>
    <lineage>
        <taxon>Bacteria</taxon>
        <taxon>Pseudomonadati</taxon>
        <taxon>Pseudomonadota</taxon>
        <taxon>Gammaproteobacteria</taxon>
        <taxon>Pseudomonadales</taxon>
        <taxon>Marinobacteraceae</taxon>
        <taxon>Marinobacter</taxon>
    </lineage>
</organism>
<accession>A0A4Z1C3U3</accession>
<evidence type="ECO:0000256" key="6">
    <source>
        <dbReference type="ARBA" id="ARBA00023145"/>
    </source>
</evidence>
<dbReference type="FunFam" id="3.60.20.40:FF:000003">
    <property type="entry name" value="Gamma-glutamyltranspeptidase"/>
    <property type="match status" value="1"/>
</dbReference>
<feature type="binding site" evidence="10">
    <location>
        <begin position="469"/>
        <end position="470"/>
    </location>
    <ligand>
        <name>L-glutamate</name>
        <dbReference type="ChEBI" id="CHEBI:29985"/>
    </ligand>
</feature>
<protein>
    <recommendedName>
        <fullName evidence="11">Glutathione hydrolase proenzyme</fullName>
        <ecNumber evidence="11">2.3.2.2</ecNumber>
        <ecNumber evidence="11">3.4.19.13</ecNumber>
    </recommendedName>
    <component>
        <recommendedName>
            <fullName evidence="11">Glutathione hydrolase large chain</fullName>
        </recommendedName>
    </component>
    <component>
        <recommendedName>
            <fullName evidence="11">Glutathione hydrolase small chain</fullName>
        </recommendedName>
    </component>
</protein>
<feature type="region of interest" description="Disordered" evidence="12">
    <location>
        <begin position="372"/>
        <end position="397"/>
    </location>
</feature>
<name>A0A4Z1C3U3_9GAMM</name>
<evidence type="ECO:0000256" key="9">
    <source>
        <dbReference type="PIRSR" id="PIRSR600101-1"/>
    </source>
</evidence>
<evidence type="ECO:0000256" key="8">
    <source>
        <dbReference type="ARBA" id="ARBA00047417"/>
    </source>
</evidence>
<evidence type="ECO:0000256" key="10">
    <source>
        <dbReference type="PIRSR" id="PIRSR600101-2"/>
    </source>
</evidence>
<evidence type="ECO:0000256" key="2">
    <source>
        <dbReference type="ARBA" id="ARBA00001089"/>
    </source>
</evidence>
<dbReference type="AlphaFoldDB" id="A0A4Z1C3U3"/>
<dbReference type="Gene3D" id="3.60.20.40">
    <property type="match status" value="1"/>
</dbReference>
<reference evidence="13 14" key="1">
    <citation type="submission" date="2019-04" db="EMBL/GenBank/DDBJ databases">
        <authorList>
            <person name="Park S."/>
            <person name="Yoon J.-H."/>
        </authorList>
    </citation>
    <scope>NUCLEOTIDE SEQUENCE [LARGE SCALE GENOMIC DNA]</scope>
    <source>
        <strain evidence="13 14">HJM-18</strain>
    </source>
</reference>
<proteinExistence type="inferred from homology"/>
<keyword evidence="11" id="KW-0317">Glutathione biosynthesis</keyword>
<dbReference type="PRINTS" id="PR01210">
    <property type="entry name" value="GGTRANSPTASE"/>
</dbReference>
<comment type="caution">
    <text evidence="13">The sequence shown here is derived from an EMBL/GenBank/DDBJ whole genome shotgun (WGS) entry which is preliminary data.</text>
</comment>
<dbReference type="InterPro" id="IPR029055">
    <property type="entry name" value="Ntn_hydrolases_N"/>
</dbReference>
<dbReference type="InterPro" id="IPR043137">
    <property type="entry name" value="GGT_ssub_C"/>
</dbReference>
<dbReference type="EC" id="2.3.2.2" evidence="11"/>
<feature type="binding site" evidence="10">
    <location>
        <position position="121"/>
    </location>
    <ligand>
        <name>L-glutamate</name>
        <dbReference type="ChEBI" id="CHEBI:29985"/>
    </ligand>
</feature>
<evidence type="ECO:0000256" key="4">
    <source>
        <dbReference type="ARBA" id="ARBA00022679"/>
    </source>
</evidence>
<feature type="compositionally biased region" description="Basic and acidic residues" evidence="12">
    <location>
        <begin position="568"/>
        <end position="579"/>
    </location>
</feature>
<dbReference type="GO" id="GO:0036374">
    <property type="term" value="F:glutathione hydrolase activity"/>
    <property type="evidence" value="ECO:0007669"/>
    <property type="project" value="UniProtKB-UniRule"/>
</dbReference>
<dbReference type="PANTHER" id="PTHR43199">
    <property type="entry name" value="GLUTATHIONE HYDROLASE"/>
    <property type="match status" value="1"/>
</dbReference>
<evidence type="ECO:0000256" key="1">
    <source>
        <dbReference type="ARBA" id="ARBA00001049"/>
    </source>
</evidence>
<comment type="pathway">
    <text evidence="11">Sulfur metabolism; glutathione metabolism.</text>
</comment>
<dbReference type="GO" id="GO:0103068">
    <property type="term" value="F:leukotriene C4 gamma-glutamyl transferase activity"/>
    <property type="evidence" value="ECO:0007669"/>
    <property type="project" value="UniProtKB-EC"/>
</dbReference>
<keyword evidence="4 11" id="KW-0808">Transferase</keyword>